<dbReference type="InterPro" id="IPR003703">
    <property type="entry name" value="Acyl_CoA_thio"/>
</dbReference>
<proteinExistence type="inferred from homology"/>
<dbReference type="CDD" id="cd03445">
    <property type="entry name" value="Thioesterase_II_repeat2"/>
    <property type="match status" value="1"/>
</dbReference>
<dbReference type="InterPro" id="IPR049449">
    <property type="entry name" value="TesB_ACOT8-like_N"/>
</dbReference>
<dbReference type="EMBL" id="CP097095">
    <property type="protein sequence ID" value="UQF80315.1"/>
    <property type="molecule type" value="Genomic_DNA"/>
</dbReference>
<feature type="domain" description="Acyl-CoA thioesterase 2 C-terminal" evidence="3">
    <location>
        <begin position="219"/>
        <end position="326"/>
    </location>
</feature>
<comment type="similarity">
    <text evidence="1">Belongs to the C/M/P thioester hydrolase family.</text>
</comment>
<reference evidence="5" key="1">
    <citation type="submission" date="2022-05" db="EMBL/GenBank/DDBJ databases">
        <title>Using nanopore sequencing to obtain complete genomes from saliva samples.</title>
        <authorList>
            <person name="Baker J.L."/>
        </authorList>
    </citation>
    <scope>NUCLEOTIDE SEQUENCE</scope>
    <source>
        <strain evidence="5">JCVI-JB-Ag32</strain>
    </source>
</reference>
<evidence type="ECO:0000256" key="1">
    <source>
        <dbReference type="ARBA" id="ARBA00006538"/>
    </source>
</evidence>
<dbReference type="GO" id="GO:0009062">
    <property type="term" value="P:fatty acid catabolic process"/>
    <property type="evidence" value="ECO:0007669"/>
    <property type="project" value="TreeGrafter"/>
</dbReference>
<sequence length="346" mass="37883">MIEPYPVPLAHEEPLAGVTRSLALRALEFWDPEESDLEACARLDGVGGDTEGFPPGTVMGRFEGDSLPQLSGRIYGGQVLGQAVLAAAACFDTTPGDSYERQLHALHTYFVGGGNPERAVQYEVEALRDGRSFSQRQVRASQDGRNMATVIASFQKRQDGLDIYEPMPKVPGPDELVSALAIFRNVDHPVARFLGRTAAFDVRHVEGNLYLQPPKQPDSHQHVWIKVRGAVPASATQMVHRAILAYVCDQIMLEPALRSQGLSWRSPGMSLATLDHAQWFHRDVNVNDWLLFVQDSPSSSGGRSAARALVYNQAGQLVSSISQEGMIRIPREGQKSSGNWAVQLDG</sequence>
<dbReference type="Pfam" id="PF13622">
    <property type="entry name" value="4HBT_3"/>
    <property type="match status" value="1"/>
</dbReference>
<dbReference type="PANTHER" id="PTHR11066:SF34">
    <property type="entry name" value="ACYL-COENZYME A THIOESTERASE 8"/>
    <property type="match status" value="1"/>
</dbReference>
<dbReference type="PANTHER" id="PTHR11066">
    <property type="entry name" value="ACYL-COA THIOESTERASE"/>
    <property type="match status" value="1"/>
</dbReference>
<dbReference type="AlphaFoldDB" id="A0A9E7AGN7"/>
<dbReference type="Pfam" id="PF02551">
    <property type="entry name" value="Acyl_CoA_thio"/>
    <property type="match status" value="1"/>
</dbReference>
<evidence type="ECO:0000256" key="2">
    <source>
        <dbReference type="ARBA" id="ARBA00022801"/>
    </source>
</evidence>
<dbReference type="SUPFAM" id="SSF54637">
    <property type="entry name" value="Thioesterase/thiol ester dehydrase-isomerase"/>
    <property type="match status" value="2"/>
</dbReference>
<protein>
    <submittedName>
        <fullName evidence="5">Thioesterase family protein</fullName>
    </submittedName>
</protein>
<dbReference type="Proteomes" id="UP000830236">
    <property type="component" value="Chromosome"/>
</dbReference>
<gene>
    <name evidence="5" type="ORF">M3I41_03325</name>
</gene>
<accession>A0A9E7AGN7</accession>
<dbReference type="Gene3D" id="2.40.160.210">
    <property type="entry name" value="Acyl-CoA thioesterase, double hotdog domain"/>
    <property type="match status" value="1"/>
</dbReference>
<dbReference type="GO" id="GO:0006637">
    <property type="term" value="P:acyl-CoA metabolic process"/>
    <property type="evidence" value="ECO:0007669"/>
    <property type="project" value="InterPro"/>
</dbReference>
<evidence type="ECO:0000313" key="5">
    <source>
        <dbReference type="EMBL" id="UQF80315.1"/>
    </source>
</evidence>
<organism evidence="5 6">
    <name type="scientific">Actinomyces graevenitzii</name>
    <dbReference type="NCBI Taxonomy" id="55565"/>
    <lineage>
        <taxon>Bacteria</taxon>
        <taxon>Bacillati</taxon>
        <taxon>Actinomycetota</taxon>
        <taxon>Actinomycetes</taxon>
        <taxon>Actinomycetales</taxon>
        <taxon>Actinomycetaceae</taxon>
        <taxon>Actinomyces</taxon>
    </lineage>
</organism>
<evidence type="ECO:0000313" key="6">
    <source>
        <dbReference type="Proteomes" id="UP000830236"/>
    </source>
</evidence>
<dbReference type="InterPro" id="IPR029069">
    <property type="entry name" value="HotDog_dom_sf"/>
</dbReference>
<dbReference type="GO" id="GO:0047617">
    <property type="term" value="F:fatty acyl-CoA hydrolase activity"/>
    <property type="evidence" value="ECO:0007669"/>
    <property type="project" value="InterPro"/>
</dbReference>
<dbReference type="InterPro" id="IPR042171">
    <property type="entry name" value="Acyl-CoA_hotdog"/>
</dbReference>
<evidence type="ECO:0000259" key="3">
    <source>
        <dbReference type="Pfam" id="PF02551"/>
    </source>
</evidence>
<dbReference type="KEGG" id="agh:M3I41_03325"/>
<feature type="domain" description="Acyl-CoA thioesterase-like N-terminal HotDog" evidence="4">
    <location>
        <begin position="72"/>
        <end position="155"/>
    </location>
</feature>
<keyword evidence="2" id="KW-0378">Hydrolase</keyword>
<dbReference type="InterPro" id="IPR025652">
    <property type="entry name" value="TesB_C"/>
</dbReference>
<evidence type="ECO:0000259" key="4">
    <source>
        <dbReference type="Pfam" id="PF13622"/>
    </source>
</evidence>
<name>A0A9E7AGN7_9ACTO</name>
<dbReference type="CDD" id="cd03444">
    <property type="entry name" value="Thioesterase_II_repeat1"/>
    <property type="match status" value="1"/>
</dbReference>